<feature type="compositionally biased region" description="Basic residues" evidence="1">
    <location>
        <begin position="9"/>
        <end position="30"/>
    </location>
</feature>
<dbReference type="AlphaFoldDB" id="A0AAJ8BTH6"/>
<evidence type="ECO:0000256" key="1">
    <source>
        <dbReference type="SAM" id="MobiDB-lite"/>
    </source>
</evidence>
<proteinExistence type="predicted"/>
<feature type="region of interest" description="Disordered" evidence="1">
    <location>
        <begin position="1"/>
        <end position="43"/>
    </location>
</feature>
<evidence type="ECO:0000313" key="2">
    <source>
        <dbReference type="RefSeq" id="XP_059603549.1"/>
    </source>
</evidence>
<dbReference type="GeneID" id="84590525"/>
<sequence>MPLSTLTRRSGRTGRRWVRCSSSRSHRFRSRPSNASVNPLARRSGRTGRREFLSLAISISRASEIQTDRLTEQGTLAGGYHRFPDLAFRAAVKLAIGTCDGRTDGHGVLGSSVAKVGWFRAVVSKSKRKNDVQQQRAYRRCDVAETRDKYLSCLKACSSAHWFPTFKSAMTDNIISINHSSHPDMNPLAADIAALSEEFQVLLYYGDARRQAGSYIKDKLTKRHEIFKGGLASARTIVVTSYQTWEARHGPQAVKACLPVKEDAN</sequence>
<name>A0AAJ8BTH6_ASPNG</name>
<dbReference type="RefSeq" id="XP_059603549.1">
    <property type="nucleotide sequence ID" value="XM_059746706.1"/>
</dbReference>
<dbReference type="KEGG" id="ang:An02g12710"/>
<protein>
    <submittedName>
        <fullName evidence="2">Uncharacterized protein</fullName>
    </submittedName>
</protein>
<gene>
    <name evidence="2" type="ORF">An02g12710</name>
</gene>
<reference evidence="2" key="1">
    <citation type="submission" date="2025-02" db="EMBL/GenBank/DDBJ databases">
        <authorList>
            <consortium name="NCBI Genome Project"/>
        </authorList>
    </citation>
    <scope>NUCLEOTIDE SEQUENCE</scope>
</reference>
<accession>A0AAJ8BTH6</accession>
<reference evidence="2" key="2">
    <citation type="submission" date="2025-08" db="UniProtKB">
        <authorList>
            <consortium name="RefSeq"/>
        </authorList>
    </citation>
    <scope>IDENTIFICATION</scope>
</reference>
<dbReference type="VEuPathDB" id="FungiDB:An02g12710"/>
<organism evidence="2">
    <name type="scientific">Aspergillus niger</name>
    <dbReference type="NCBI Taxonomy" id="5061"/>
    <lineage>
        <taxon>Eukaryota</taxon>
        <taxon>Fungi</taxon>
        <taxon>Dikarya</taxon>
        <taxon>Ascomycota</taxon>
        <taxon>Pezizomycotina</taxon>
        <taxon>Eurotiomycetes</taxon>
        <taxon>Eurotiomycetidae</taxon>
        <taxon>Eurotiales</taxon>
        <taxon>Aspergillaceae</taxon>
        <taxon>Aspergillus</taxon>
        <taxon>Aspergillus subgen. Circumdati</taxon>
    </lineage>
</organism>